<evidence type="ECO:0000313" key="2">
    <source>
        <dbReference type="Proteomes" id="UP000198828"/>
    </source>
</evidence>
<protein>
    <submittedName>
        <fullName evidence="1">Uncharacterized protein</fullName>
    </submittedName>
</protein>
<dbReference type="Proteomes" id="UP000198828">
    <property type="component" value="Unassembled WGS sequence"/>
</dbReference>
<dbReference type="RefSeq" id="WP_093750173.1">
    <property type="nucleotide sequence ID" value="NZ_BSYN01000001.1"/>
</dbReference>
<name>A0A1H2RAA9_9FIRM</name>
<gene>
    <name evidence="1" type="ORF">SAMN05660923_00326</name>
</gene>
<accession>A0A1H2RAA9</accession>
<dbReference type="OrthoDB" id="1707731at2"/>
<proteinExistence type="predicted"/>
<sequence>MNFDNIIERRMVDDGKHNLVLEISADEYKKDYDEYNKDYALNILERHLEYRGDDGKPVDVDISYDGESNIVRIYAKVEYLGNDHTTYRFR</sequence>
<evidence type="ECO:0000313" key="1">
    <source>
        <dbReference type="EMBL" id="SDW16337.1"/>
    </source>
</evidence>
<dbReference type="EMBL" id="FNNG01000001">
    <property type="protein sequence ID" value="SDW16337.1"/>
    <property type="molecule type" value="Genomic_DNA"/>
</dbReference>
<reference evidence="1 2" key="1">
    <citation type="submission" date="2016-10" db="EMBL/GenBank/DDBJ databases">
        <authorList>
            <person name="de Groot N.N."/>
        </authorList>
    </citation>
    <scope>NUCLEOTIDE SEQUENCE [LARGE SCALE GENOMIC DNA]</scope>
    <source>
        <strain evidence="1 2">DSM 23310</strain>
    </source>
</reference>
<organism evidence="1 2">
    <name type="scientific">Tepidimicrobium xylanilyticum</name>
    <dbReference type="NCBI Taxonomy" id="1123352"/>
    <lineage>
        <taxon>Bacteria</taxon>
        <taxon>Bacillati</taxon>
        <taxon>Bacillota</taxon>
        <taxon>Tissierellia</taxon>
        <taxon>Tissierellales</taxon>
        <taxon>Tepidimicrobiaceae</taxon>
        <taxon>Tepidimicrobium</taxon>
    </lineage>
</organism>
<dbReference type="AlphaFoldDB" id="A0A1H2RAA9"/>
<keyword evidence="2" id="KW-1185">Reference proteome</keyword>